<evidence type="ECO:0000256" key="2">
    <source>
        <dbReference type="ARBA" id="ARBA00022679"/>
    </source>
</evidence>
<dbReference type="Gene3D" id="1.10.10.10">
    <property type="entry name" value="Winged helix-like DNA-binding domain superfamily/Winged helix DNA-binding domain"/>
    <property type="match status" value="1"/>
</dbReference>
<feature type="domain" description="O-methyltransferase C-terminal" evidence="4">
    <location>
        <begin position="114"/>
        <end position="323"/>
    </location>
</feature>
<evidence type="ECO:0000259" key="4">
    <source>
        <dbReference type="Pfam" id="PF00891"/>
    </source>
</evidence>
<accession>A0ABY4M4G3</accession>
<organism evidence="6 7">
    <name type="scientific">Streptomyces halobius</name>
    <dbReference type="NCBI Taxonomy" id="2879846"/>
    <lineage>
        <taxon>Bacteria</taxon>
        <taxon>Bacillati</taxon>
        <taxon>Actinomycetota</taxon>
        <taxon>Actinomycetes</taxon>
        <taxon>Kitasatosporales</taxon>
        <taxon>Streptomycetaceae</taxon>
        <taxon>Streptomyces</taxon>
    </lineage>
</organism>
<dbReference type="RefSeq" id="WP_248863476.1">
    <property type="nucleotide sequence ID" value="NZ_CP086322.1"/>
</dbReference>
<dbReference type="InterPro" id="IPR001077">
    <property type="entry name" value="COMT_C"/>
</dbReference>
<evidence type="ECO:0000313" key="6">
    <source>
        <dbReference type="EMBL" id="UQA92610.1"/>
    </source>
</evidence>
<feature type="domain" description="O-methyltransferase dimerisation" evidence="5">
    <location>
        <begin position="20"/>
        <end position="92"/>
    </location>
</feature>
<evidence type="ECO:0000313" key="7">
    <source>
        <dbReference type="Proteomes" id="UP000830115"/>
    </source>
</evidence>
<dbReference type="PANTHER" id="PTHR43712">
    <property type="entry name" value="PUTATIVE (AFU_ORTHOLOGUE AFUA_4G14580)-RELATED"/>
    <property type="match status" value="1"/>
</dbReference>
<protein>
    <submittedName>
        <fullName evidence="6">Acetylserotonin O-methyltransferase</fullName>
    </submittedName>
</protein>
<dbReference type="Proteomes" id="UP000830115">
    <property type="component" value="Chromosome"/>
</dbReference>
<dbReference type="InterPro" id="IPR036388">
    <property type="entry name" value="WH-like_DNA-bd_sf"/>
</dbReference>
<dbReference type="SUPFAM" id="SSF53335">
    <property type="entry name" value="S-adenosyl-L-methionine-dependent methyltransferases"/>
    <property type="match status" value="1"/>
</dbReference>
<dbReference type="InterPro" id="IPR016461">
    <property type="entry name" value="COMT-like"/>
</dbReference>
<dbReference type="EMBL" id="CP086322">
    <property type="protein sequence ID" value="UQA92610.1"/>
    <property type="molecule type" value="Genomic_DNA"/>
</dbReference>
<keyword evidence="2" id="KW-0808">Transferase</keyword>
<dbReference type="Gene3D" id="3.40.50.150">
    <property type="entry name" value="Vaccinia Virus protein VP39"/>
    <property type="match status" value="1"/>
</dbReference>
<evidence type="ECO:0000259" key="5">
    <source>
        <dbReference type="Pfam" id="PF08100"/>
    </source>
</evidence>
<sequence>MTTAPHASVEQARALLSLNTAYHRAKALHSAVELGLFELLAAGPATIAEIRERLGLAHPLTEEYLKSLAALGLLDRDGASFRNTPAAAAFLVPTSSTYLGGSVLQHARKHYHVWAGLTTALREGGADSGAEAHGPEAYPQHYADPDRARQVMAHFDTFSTFTAKELACRVDWERYRTFVDIGGARGNLASRLALAHPHLSGTIFDLPALAPLCAELVAERGVEGRVGFQGGDFRTDPLPTADAVVIGHVLPDWPLSVRRKLLARIFDALPSGGALVIYDLMTDPGTETEDDLLQRLNHGLIRGDSSSCSVQECREAVAEAGFRVRQTERIDNLLGDWLVVALKP</sequence>
<gene>
    <name evidence="6" type="ORF">K9S39_12955</name>
</gene>
<dbReference type="PANTHER" id="PTHR43712:SF2">
    <property type="entry name" value="O-METHYLTRANSFERASE CICE"/>
    <property type="match status" value="1"/>
</dbReference>
<proteinExistence type="predicted"/>
<dbReference type="PIRSF" id="PIRSF005739">
    <property type="entry name" value="O-mtase"/>
    <property type="match status" value="1"/>
</dbReference>
<dbReference type="InterPro" id="IPR036390">
    <property type="entry name" value="WH_DNA-bd_sf"/>
</dbReference>
<dbReference type="Pfam" id="PF08100">
    <property type="entry name" value="Dimerisation"/>
    <property type="match status" value="1"/>
</dbReference>
<dbReference type="SUPFAM" id="SSF46785">
    <property type="entry name" value="Winged helix' DNA-binding domain"/>
    <property type="match status" value="1"/>
</dbReference>
<keyword evidence="1" id="KW-0489">Methyltransferase</keyword>
<reference evidence="6" key="1">
    <citation type="submission" date="2021-10" db="EMBL/GenBank/DDBJ databases">
        <title>Streptomyces nigrumlapis sp.nov.,an antimicrobial producing actinobacterium isolated from Black Gobi rocks.</title>
        <authorList>
            <person name="Wen Y."/>
            <person name="Zhang W."/>
            <person name="Liu X.G."/>
        </authorList>
    </citation>
    <scope>NUCLEOTIDE SEQUENCE</scope>
    <source>
        <strain evidence="6">ST13-2-2</strain>
    </source>
</reference>
<keyword evidence="3" id="KW-0949">S-adenosyl-L-methionine</keyword>
<dbReference type="InterPro" id="IPR029063">
    <property type="entry name" value="SAM-dependent_MTases_sf"/>
</dbReference>
<evidence type="ECO:0000256" key="1">
    <source>
        <dbReference type="ARBA" id="ARBA00022603"/>
    </source>
</evidence>
<dbReference type="PROSITE" id="PS51683">
    <property type="entry name" value="SAM_OMT_II"/>
    <property type="match status" value="1"/>
</dbReference>
<dbReference type="CDD" id="cd02440">
    <property type="entry name" value="AdoMet_MTases"/>
    <property type="match status" value="1"/>
</dbReference>
<keyword evidence="7" id="KW-1185">Reference proteome</keyword>
<name>A0ABY4M4G3_9ACTN</name>
<dbReference type="Pfam" id="PF00891">
    <property type="entry name" value="Methyltransf_2"/>
    <property type="match status" value="1"/>
</dbReference>
<dbReference type="InterPro" id="IPR012967">
    <property type="entry name" value="COMT_dimerisation"/>
</dbReference>
<evidence type="ECO:0000256" key="3">
    <source>
        <dbReference type="ARBA" id="ARBA00022691"/>
    </source>
</evidence>